<dbReference type="OrthoDB" id="589417at2"/>
<dbReference type="Proteomes" id="UP000239001">
    <property type="component" value="Unassembled WGS sequence"/>
</dbReference>
<name>A0A2T1M2B4_9CHRO</name>
<reference evidence="1 2" key="1">
    <citation type="submission" date="2018-03" db="EMBL/GenBank/DDBJ databases">
        <title>The ancient ancestry and fast evolution of plastids.</title>
        <authorList>
            <person name="Moore K.R."/>
            <person name="Magnabosco C."/>
            <person name="Momper L."/>
            <person name="Gold D.A."/>
            <person name="Bosak T."/>
            <person name="Fournier G.P."/>
        </authorList>
    </citation>
    <scope>NUCLEOTIDE SEQUENCE [LARGE SCALE GENOMIC DNA]</scope>
    <source>
        <strain evidence="1 2">CCALA 016</strain>
    </source>
</reference>
<reference evidence="1 2" key="2">
    <citation type="submission" date="2018-03" db="EMBL/GenBank/DDBJ databases">
        <authorList>
            <person name="Keele B.F."/>
        </authorList>
    </citation>
    <scope>NUCLEOTIDE SEQUENCE [LARGE SCALE GENOMIC DNA]</scope>
    <source>
        <strain evidence="1 2">CCALA 016</strain>
    </source>
</reference>
<dbReference type="AlphaFoldDB" id="A0A2T1M2B4"/>
<accession>A0A2T1M2B4</accession>
<evidence type="ECO:0000313" key="1">
    <source>
        <dbReference type="EMBL" id="PSF38872.1"/>
    </source>
</evidence>
<keyword evidence="2" id="KW-1185">Reference proteome</keyword>
<dbReference type="EMBL" id="PXOH01000002">
    <property type="protein sequence ID" value="PSF38872.1"/>
    <property type="molecule type" value="Genomic_DNA"/>
</dbReference>
<proteinExistence type="predicted"/>
<comment type="caution">
    <text evidence="1">The sequence shown here is derived from an EMBL/GenBank/DDBJ whole genome shotgun (WGS) entry which is preliminary data.</text>
</comment>
<organism evidence="1 2">
    <name type="scientific">Aphanothece hegewaldii CCALA 016</name>
    <dbReference type="NCBI Taxonomy" id="2107694"/>
    <lineage>
        <taxon>Bacteria</taxon>
        <taxon>Bacillati</taxon>
        <taxon>Cyanobacteriota</taxon>
        <taxon>Cyanophyceae</taxon>
        <taxon>Oscillatoriophycideae</taxon>
        <taxon>Chroococcales</taxon>
        <taxon>Aphanothecaceae</taxon>
        <taxon>Aphanothece</taxon>
    </lineage>
</organism>
<gene>
    <name evidence="1" type="ORF">C7H19_02105</name>
</gene>
<dbReference type="RefSeq" id="WP_106455237.1">
    <property type="nucleotide sequence ID" value="NZ_PXOH01000002.1"/>
</dbReference>
<sequence length="64" mass="7194">MSNIKNIPFDKIRDWIKTENAAGRPMSEIVAELATRDDVTILSGKDSIEKRHQLLVNALLKTTS</sequence>
<evidence type="ECO:0000313" key="2">
    <source>
        <dbReference type="Proteomes" id="UP000239001"/>
    </source>
</evidence>
<protein>
    <submittedName>
        <fullName evidence="1">Uncharacterized protein</fullName>
    </submittedName>
</protein>